<feature type="non-terminal residue" evidence="9">
    <location>
        <position position="253"/>
    </location>
</feature>
<gene>
    <name evidence="9" type="ORF">WMY93_033990</name>
</gene>
<dbReference type="PROSITE" id="PS50240">
    <property type="entry name" value="TRYPSIN_DOM"/>
    <property type="match status" value="1"/>
</dbReference>
<evidence type="ECO:0000259" key="8">
    <source>
        <dbReference type="PROSITE" id="PS50240"/>
    </source>
</evidence>
<dbReference type="SMART" id="SM00020">
    <property type="entry name" value="Tryp_SPc"/>
    <property type="match status" value="1"/>
</dbReference>
<dbReference type="GO" id="GO:0006508">
    <property type="term" value="P:proteolysis"/>
    <property type="evidence" value="ECO:0007669"/>
    <property type="project" value="UniProtKB-KW"/>
</dbReference>
<keyword evidence="3 7" id="KW-0732">Signal</keyword>
<dbReference type="InterPro" id="IPR001254">
    <property type="entry name" value="Trypsin_dom"/>
</dbReference>
<proteinExistence type="predicted"/>
<dbReference type="CDD" id="cd00190">
    <property type="entry name" value="Tryp_SPc"/>
    <property type="match status" value="1"/>
</dbReference>
<dbReference type="Pfam" id="PF00089">
    <property type="entry name" value="Trypsin"/>
    <property type="match status" value="2"/>
</dbReference>
<evidence type="ECO:0000256" key="1">
    <source>
        <dbReference type="ARBA" id="ARBA00004613"/>
    </source>
</evidence>
<dbReference type="PROSITE" id="PS00134">
    <property type="entry name" value="TRYPSIN_HIS"/>
    <property type="match status" value="1"/>
</dbReference>
<evidence type="ECO:0000256" key="7">
    <source>
        <dbReference type="SAM" id="SignalP"/>
    </source>
</evidence>
<evidence type="ECO:0000256" key="4">
    <source>
        <dbReference type="ARBA" id="ARBA00023157"/>
    </source>
</evidence>
<feature type="chain" id="PRO_5043407414" description="Peptidase S1 domain-containing protein" evidence="7">
    <location>
        <begin position="17"/>
        <end position="253"/>
    </location>
</feature>
<protein>
    <recommendedName>
        <fullName evidence="8">Peptidase S1 domain-containing protein</fullName>
    </recommendedName>
</protein>
<dbReference type="InterPro" id="IPR033116">
    <property type="entry name" value="TRYPSIN_SER"/>
</dbReference>
<keyword evidence="10" id="KW-1185">Reference proteome</keyword>
<dbReference type="Proteomes" id="UP001460270">
    <property type="component" value="Unassembled WGS sequence"/>
</dbReference>
<dbReference type="EMBL" id="JBBPFD010000312">
    <property type="protein sequence ID" value="KAK7879231.1"/>
    <property type="molecule type" value="Genomic_DNA"/>
</dbReference>
<evidence type="ECO:0000256" key="3">
    <source>
        <dbReference type="ARBA" id="ARBA00022729"/>
    </source>
</evidence>
<dbReference type="Gene3D" id="2.40.10.10">
    <property type="entry name" value="Trypsin-like serine proteases"/>
    <property type="match status" value="2"/>
</dbReference>
<sequence length="253" mass="27137">MWVLCIFCLLFTGSAAQSDGDVWASASEPSIIGGADAPDGAWPWQVSFNYVSSGSIRCGGSLINNQWVLSAAHCFQKSVLYFLNYYLTVYIFVSPVNFTDYIRPVCLAASGRSLADNLQELQLPVVGNRECFCNYSRVIAITENMLCAGVDDGAKSSCQGDSGGPVVYKATSAWIQFGIVSFGINGCNRPGYPSVFARVSNYEAWIKSHITENQPGFVSFKSTGTDSDLSVSCTGLPAVTTTPPNTTNTTSTL</sequence>
<dbReference type="InterPro" id="IPR018114">
    <property type="entry name" value="TRYPSIN_HIS"/>
</dbReference>
<name>A0AAW0MJC4_9GOBI</name>
<keyword evidence="4" id="KW-1015">Disulfide bond</keyword>
<comment type="caution">
    <text evidence="9">The sequence shown here is derived from an EMBL/GenBank/DDBJ whole genome shotgun (WGS) entry which is preliminary data.</text>
</comment>
<dbReference type="FunFam" id="2.40.10.10:FF:000054">
    <property type="entry name" value="Complement C1r subcomponent"/>
    <property type="match status" value="1"/>
</dbReference>
<keyword evidence="2" id="KW-0964">Secreted</keyword>
<dbReference type="PANTHER" id="PTHR24253:SF171">
    <property type="entry name" value="SERINE PROTEASE 56-LIKE"/>
    <property type="match status" value="1"/>
</dbReference>
<keyword evidence="6" id="KW-0645">Protease</keyword>
<dbReference type="PRINTS" id="PR00722">
    <property type="entry name" value="CHYMOTRYPSIN"/>
</dbReference>
<keyword evidence="5" id="KW-0325">Glycoprotein</keyword>
<organism evidence="9 10">
    <name type="scientific">Mugilogobius chulae</name>
    <name type="common">yellowstripe goby</name>
    <dbReference type="NCBI Taxonomy" id="88201"/>
    <lineage>
        <taxon>Eukaryota</taxon>
        <taxon>Metazoa</taxon>
        <taxon>Chordata</taxon>
        <taxon>Craniata</taxon>
        <taxon>Vertebrata</taxon>
        <taxon>Euteleostomi</taxon>
        <taxon>Actinopterygii</taxon>
        <taxon>Neopterygii</taxon>
        <taxon>Teleostei</taxon>
        <taxon>Neoteleostei</taxon>
        <taxon>Acanthomorphata</taxon>
        <taxon>Gobiaria</taxon>
        <taxon>Gobiiformes</taxon>
        <taxon>Gobioidei</taxon>
        <taxon>Gobiidae</taxon>
        <taxon>Gobionellinae</taxon>
        <taxon>Mugilogobius</taxon>
    </lineage>
</organism>
<dbReference type="InterPro" id="IPR009003">
    <property type="entry name" value="Peptidase_S1_PA"/>
</dbReference>
<dbReference type="AlphaFoldDB" id="A0AAW0MJC4"/>
<dbReference type="InterPro" id="IPR001314">
    <property type="entry name" value="Peptidase_S1A"/>
</dbReference>
<dbReference type="PROSITE" id="PS00135">
    <property type="entry name" value="TRYPSIN_SER"/>
    <property type="match status" value="1"/>
</dbReference>
<reference evidence="10" key="1">
    <citation type="submission" date="2024-04" db="EMBL/GenBank/DDBJ databases">
        <title>Salinicola lusitanus LLJ914,a marine bacterium isolated from the Okinawa Trough.</title>
        <authorList>
            <person name="Li J."/>
        </authorList>
    </citation>
    <scope>NUCLEOTIDE SEQUENCE [LARGE SCALE GENOMIC DNA]</scope>
</reference>
<dbReference type="GO" id="GO:0005576">
    <property type="term" value="C:extracellular region"/>
    <property type="evidence" value="ECO:0007669"/>
    <property type="project" value="UniProtKB-SubCell"/>
</dbReference>
<feature type="signal peptide" evidence="7">
    <location>
        <begin position="1"/>
        <end position="16"/>
    </location>
</feature>
<keyword evidence="6" id="KW-0378">Hydrolase</keyword>
<evidence type="ECO:0000256" key="5">
    <source>
        <dbReference type="ARBA" id="ARBA00023180"/>
    </source>
</evidence>
<dbReference type="GO" id="GO:0004252">
    <property type="term" value="F:serine-type endopeptidase activity"/>
    <property type="evidence" value="ECO:0007669"/>
    <property type="project" value="InterPro"/>
</dbReference>
<evidence type="ECO:0000256" key="6">
    <source>
        <dbReference type="RuleBase" id="RU363034"/>
    </source>
</evidence>
<feature type="domain" description="Peptidase S1" evidence="8">
    <location>
        <begin position="31"/>
        <end position="211"/>
    </location>
</feature>
<dbReference type="SUPFAM" id="SSF50494">
    <property type="entry name" value="Trypsin-like serine proteases"/>
    <property type="match status" value="1"/>
</dbReference>
<evidence type="ECO:0000313" key="10">
    <source>
        <dbReference type="Proteomes" id="UP001460270"/>
    </source>
</evidence>
<comment type="subcellular location">
    <subcellularLocation>
        <location evidence="1">Secreted</location>
    </subcellularLocation>
</comment>
<dbReference type="PANTHER" id="PTHR24253">
    <property type="entry name" value="TRANSMEMBRANE PROTEASE SERINE"/>
    <property type="match status" value="1"/>
</dbReference>
<evidence type="ECO:0000256" key="2">
    <source>
        <dbReference type="ARBA" id="ARBA00022525"/>
    </source>
</evidence>
<evidence type="ECO:0000313" key="9">
    <source>
        <dbReference type="EMBL" id="KAK7879231.1"/>
    </source>
</evidence>
<dbReference type="InterPro" id="IPR043504">
    <property type="entry name" value="Peptidase_S1_PA_chymotrypsin"/>
</dbReference>
<keyword evidence="6" id="KW-0720">Serine protease</keyword>
<accession>A0AAW0MJC4</accession>